<dbReference type="GO" id="GO:0043291">
    <property type="term" value="C:RAVE complex"/>
    <property type="evidence" value="ECO:0007669"/>
    <property type="project" value="TreeGrafter"/>
</dbReference>
<dbReference type="InterPro" id="IPR001680">
    <property type="entry name" value="WD40_rpt"/>
</dbReference>
<dbReference type="Pfam" id="PF12234">
    <property type="entry name" value="Rav1p_C"/>
    <property type="match status" value="1"/>
</dbReference>
<feature type="domain" description="RAVE complex protein Rav1 C-terminal" evidence="3">
    <location>
        <begin position="412"/>
        <end position="1052"/>
    </location>
</feature>
<feature type="repeat" description="WD" evidence="1">
    <location>
        <begin position="2023"/>
        <end position="2064"/>
    </location>
</feature>
<dbReference type="InterPro" id="IPR015943">
    <property type="entry name" value="WD40/YVTN_repeat-like_dom_sf"/>
</dbReference>
<dbReference type="Proteomes" id="UP000006591">
    <property type="component" value="Chromosome 1"/>
</dbReference>
<accession>A0A0E0FN31</accession>
<dbReference type="OMA" id="CEWLADV"/>
<dbReference type="InterPro" id="IPR022033">
    <property type="entry name" value="Rav1p_C"/>
</dbReference>
<dbReference type="GO" id="GO:0007035">
    <property type="term" value="P:vacuolar acidification"/>
    <property type="evidence" value="ECO:0007669"/>
    <property type="project" value="TreeGrafter"/>
</dbReference>
<keyword evidence="5" id="KW-1185">Reference proteome</keyword>
<dbReference type="InterPro" id="IPR052208">
    <property type="entry name" value="DmX-like/RAVE_component"/>
</dbReference>
<dbReference type="Pfam" id="PF00400">
    <property type="entry name" value="WD40"/>
    <property type="match status" value="2"/>
</dbReference>
<dbReference type="EnsemblPlants" id="ONIVA01G21930.1">
    <property type="protein sequence ID" value="ONIVA01G21930.1"/>
    <property type="gene ID" value="ONIVA01G21930"/>
</dbReference>
<feature type="region of interest" description="Disordered" evidence="2">
    <location>
        <begin position="59"/>
        <end position="78"/>
    </location>
</feature>
<reference evidence="4" key="2">
    <citation type="submission" date="2018-04" db="EMBL/GenBank/DDBJ databases">
        <title>OnivRS2 (Oryza nivara Reference Sequence Version 2).</title>
        <authorList>
            <person name="Zhang J."/>
            <person name="Kudrna D."/>
            <person name="Lee S."/>
            <person name="Talag J."/>
            <person name="Rajasekar S."/>
            <person name="Welchert J."/>
            <person name="Hsing Y.-I."/>
            <person name="Wing R.A."/>
        </authorList>
    </citation>
    <scope>NUCLEOTIDE SEQUENCE [LARGE SCALE GENOMIC DNA]</scope>
</reference>
<proteinExistence type="predicted"/>
<dbReference type="Gene3D" id="2.130.10.10">
    <property type="entry name" value="YVTN repeat-like/Quinoprotein amine dehydrogenase"/>
    <property type="match status" value="3"/>
</dbReference>
<dbReference type="Gramene" id="ONIVA01G21930.1">
    <property type="protein sequence ID" value="ONIVA01G21930.1"/>
    <property type="gene ID" value="ONIVA01G21930"/>
</dbReference>
<protein>
    <recommendedName>
        <fullName evidence="3">RAVE complex protein Rav1 C-terminal domain-containing protein</fullName>
    </recommendedName>
</protein>
<dbReference type="PROSITE" id="PS50294">
    <property type="entry name" value="WD_REPEATS_REGION"/>
    <property type="match status" value="1"/>
</dbReference>
<evidence type="ECO:0000259" key="3">
    <source>
        <dbReference type="Pfam" id="PF12234"/>
    </source>
</evidence>
<evidence type="ECO:0000313" key="4">
    <source>
        <dbReference type="EnsemblPlants" id="ONIVA01G21930.1"/>
    </source>
</evidence>
<evidence type="ECO:0000256" key="2">
    <source>
        <dbReference type="SAM" id="MobiDB-lite"/>
    </source>
</evidence>
<name>A0A0E0FN31_ORYNI</name>
<dbReference type="PROSITE" id="PS50082">
    <property type="entry name" value="WD_REPEATS_2"/>
    <property type="match status" value="1"/>
</dbReference>
<dbReference type="HOGENOM" id="CLU_000878_0_0_1"/>
<dbReference type="eggNOG" id="KOG1064">
    <property type="taxonomic scope" value="Eukaryota"/>
</dbReference>
<evidence type="ECO:0000313" key="5">
    <source>
        <dbReference type="Proteomes" id="UP000006591"/>
    </source>
</evidence>
<sequence>MGEPDELPPLPLALHPPHLIPPAPAADPRALSFLPDLGGLPWVAYGAASFLVVSHLPSPPREGSSSSGTGGGGDDDGPFFRQAIDLRAPVSAVSWCRRGGGELAAAAGSSVSVFQPAPSSSPGSFVWVLRWAITETFAVAAVAWTGSGDGILLAGEGVAMWARAESSWKLAWRCSPQVAQSLASATHFLQGSVATAAAAPSSEGGVPPVLVIVNDAKVGVEKVELAHPKPVSMIQWRPRSLFVSDQSEVRREILMTCCLDGTLRLWSEDEAAKSKKHRVLQRSFSVIAVIEMSNTLNGVLGVDITVKWAIETGSVVLRDEDDNFTLFSDQGRHGTYLNADMFSAVICKGSSVFPTCLDGEYPTCVSATPLNNTVLSLQQHGSGTASCYHIATGYSDGTVKLWKMSFADNPLHTEKESHIWQLVGTFGADRGPITAISLSNCGRIATVGRNVQKNTTSIHIWKAVKLMGDGSFLLEDALTLQGPVVGLDWLSLGDGRFLLAVYLLNELHIYSHKHPSFKNVLHTVNSKEKHLWSCIALSHSPHDIASFLWGPKATGVLVHKNHLALFSSWLVRRANESSTQICDCPAADIHELPCTKHFNEDIFGRFSLSENYSNTMLLQKHSAHCSNDLWNLLDIAAKMSGPLASYHPRALIQSLYSGQWKRANTVLQHLVQSMQANKILNTLLECSFCGKSCHNIPECPLSESFTDMTSNDISNRGLLWGDNQRSTAFSLLSPSNSYPRMEDINTTTSTSQSSEINKLLATNVSISAISDMERTQIVALSDLLGKITDQSHASPYKSLDEAGRRFWVAVQFERLYALRRSEDPSSAEVFHVDSASIAWALQSDCQDDLLNSVLPAEPSWSEMRNLGMGLWYTNVSQLRTKMEKLARLQYLKSKDPKDCALLYIALNRTKVLVGLFKISRDEKDKRLYEFLSRNFQEEKHKSAALKNAYVLMGRHQWELAIAFFLLGGDTSSAISVCAKNLQDEQLAIVICRLLEGSGGPLERNLIANVLLPEAVDKGDHWLSSLLEWMLGNYSQSVNQLLDCHLKSLIEESSIPGDTNVFADPGVGQYCAIIATKSSFRNCVGEAQSANLSKLSLAMASCALNRCGLPLEALEYLCCNSGIEGKDNTSLDGGDKKIVYGILNPFHASSNWLSASVVSDVESNLKITMASKYLSRVLRNQSLCSRCSLPLTKDKVLQEFNSNHVNELSRDVKAALQVFDKKFSLQVADIAEKILTFCCNDGIFFLAYVLLWGSISSDVGTGTCGLEGCAFHPIDYMFMVSSKESCKFLTQYVVSCCFICSALNMDCANTTPCTIKVGKYIMASLSHFLSTSRLLLKQDNTRTFVLGRTSAMLTVMDLLEYNMEFSFSWLCHDIKALLTMTSPVIGACVNRESFQVLLDQLLQAVHDKIHGVSIGTDGGTVNGLLCNIQQEKSENQSLPIDEKWHLIGISLWTRLSSFMKQFLTEFVEKERIELETSASDVEFKDLISSVVAKFLMGSLHFVSSLEKVLKKSNSSVLFWLSQPRSNNNSHEQFSSIFQLADSENIEVFFDTLWEISAHPVDICTAFVDEEVNCFPLNSISLTRSWKAMTEATLVESENNFAQRSEENRDNFSSKNNEKIQRSIDNTPYGVEVTLEPKRKGLIADFERPRELVRRNGELLEAICLNSINEQQGAIATNRKGLVFFNWNDKQDNKNLAEYIWAGSDWPLDGWAGCESTPTSTSFSPSVGLGRRKGSHLSSGGPTISLGSLAKPGRDLTGGGAFGIPGYAGIGASGFGWGEPDEFEDFVDPPATLENIHSRALSRHPSLPLLLVGSSNTHVYLWEFGKDSAMATYGVLPAANIPPPYALASISAVQFDYYGQRFATAALDGTVCTWQVEVGGRSNVHPTESSLCFNTHASDVAFLTASGSVLAAAGCSSNGANVVIWDTLAPPSTCQTSIMCHEGGVRSLSVFDRNIGCGSISPLIVTGGKSGDVTLHDFRFISTGKTKHHRSSNEHDVKASSTSMHDTKSGTSNGVSNSGMIWHIPKAHTGSVSSVSTIPNTSLFLTGSKDGDVKLWDAKSSQLVFHWQKLHERHTFFQPTSRGFGGVVRAAVTDIQVLPNGFVSCGGDGSVKLVQKVGAVLVTTSVHVAKVHGRSTEACCKIVNFSDHQLPSWRWTNVQAVVHSRLT</sequence>
<reference evidence="4" key="1">
    <citation type="submission" date="2015-04" db="UniProtKB">
        <authorList>
            <consortium name="EnsemblPlants"/>
        </authorList>
    </citation>
    <scope>IDENTIFICATION</scope>
    <source>
        <strain evidence="4">SL10</strain>
    </source>
</reference>
<dbReference type="STRING" id="4536.A0A0E0FN31"/>
<evidence type="ECO:0000256" key="1">
    <source>
        <dbReference type="PROSITE-ProRule" id="PRU00221"/>
    </source>
</evidence>
<dbReference type="InterPro" id="IPR036322">
    <property type="entry name" value="WD40_repeat_dom_sf"/>
</dbReference>
<feature type="compositionally biased region" description="Polar residues" evidence="2">
    <location>
        <begin position="1997"/>
        <end position="2011"/>
    </location>
</feature>
<dbReference type="PANTHER" id="PTHR13950:SF9">
    <property type="entry name" value="RABCONNECTIN-3A"/>
    <property type="match status" value="1"/>
</dbReference>
<dbReference type="SUPFAM" id="SSF50978">
    <property type="entry name" value="WD40 repeat-like"/>
    <property type="match status" value="2"/>
</dbReference>
<keyword evidence="1" id="KW-0853">WD repeat</keyword>
<organism evidence="4">
    <name type="scientific">Oryza nivara</name>
    <name type="common">Indian wild rice</name>
    <name type="synonym">Oryza sativa f. spontanea</name>
    <dbReference type="NCBI Taxonomy" id="4536"/>
    <lineage>
        <taxon>Eukaryota</taxon>
        <taxon>Viridiplantae</taxon>
        <taxon>Streptophyta</taxon>
        <taxon>Embryophyta</taxon>
        <taxon>Tracheophyta</taxon>
        <taxon>Spermatophyta</taxon>
        <taxon>Magnoliopsida</taxon>
        <taxon>Liliopsida</taxon>
        <taxon>Poales</taxon>
        <taxon>Poaceae</taxon>
        <taxon>BOP clade</taxon>
        <taxon>Oryzoideae</taxon>
        <taxon>Oryzeae</taxon>
        <taxon>Oryzinae</taxon>
        <taxon>Oryza</taxon>
    </lineage>
</organism>
<dbReference type="FunFam" id="2.130.10.10:FF:001240">
    <property type="entry name" value="Transducin family protein / WD-40 repeat family protein"/>
    <property type="match status" value="1"/>
</dbReference>
<dbReference type="PANTHER" id="PTHR13950">
    <property type="entry name" value="RABCONNECTIN-RELATED"/>
    <property type="match status" value="1"/>
</dbReference>
<dbReference type="SMART" id="SM00320">
    <property type="entry name" value="WD40"/>
    <property type="match status" value="9"/>
</dbReference>
<feature type="region of interest" description="Disordered" evidence="2">
    <location>
        <begin position="1984"/>
        <end position="2011"/>
    </location>
</feature>